<reference evidence="2 3" key="1">
    <citation type="submission" date="2021-05" db="EMBL/GenBank/DDBJ databases">
        <title>A Polyphasic approach of four new species of the genus Ohtaekwangia: Ohtaekwangia histidinii sp. nov., Ohtaekwangia cretensis sp. nov., Ohtaekwangia indiensis sp. nov., Ohtaekwangia reichenbachii sp. nov. from diverse environment.</title>
        <authorList>
            <person name="Octaviana S."/>
        </authorList>
    </citation>
    <scope>NUCLEOTIDE SEQUENCE [LARGE SCALE GENOMIC DNA]</scope>
    <source>
        <strain evidence="2 3">PWU5</strain>
    </source>
</reference>
<proteinExistence type="predicted"/>
<dbReference type="InterPro" id="IPR032342">
    <property type="entry name" value="DUF4861"/>
</dbReference>
<dbReference type="EMBL" id="JAHESE010000029">
    <property type="protein sequence ID" value="MBT1711047.1"/>
    <property type="molecule type" value="Genomic_DNA"/>
</dbReference>
<keyword evidence="3" id="KW-1185">Reference proteome</keyword>
<evidence type="ECO:0000313" key="3">
    <source>
        <dbReference type="Proteomes" id="UP001319080"/>
    </source>
</evidence>
<protein>
    <submittedName>
        <fullName evidence="2">DUF4861 family protein</fullName>
    </submittedName>
</protein>
<dbReference type="Pfam" id="PF16153">
    <property type="entry name" value="DUF4861"/>
    <property type="match status" value="1"/>
</dbReference>
<accession>A0AAP2E3G9</accession>
<evidence type="ECO:0000256" key="1">
    <source>
        <dbReference type="SAM" id="SignalP"/>
    </source>
</evidence>
<gene>
    <name evidence="2" type="ORF">KK062_22585</name>
</gene>
<organism evidence="2 3">
    <name type="scientific">Dawidia cretensis</name>
    <dbReference type="NCBI Taxonomy" id="2782350"/>
    <lineage>
        <taxon>Bacteria</taxon>
        <taxon>Pseudomonadati</taxon>
        <taxon>Bacteroidota</taxon>
        <taxon>Cytophagia</taxon>
        <taxon>Cytophagales</taxon>
        <taxon>Chryseotaleaceae</taxon>
        <taxon>Dawidia</taxon>
    </lineage>
</organism>
<dbReference type="Proteomes" id="UP001319080">
    <property type="component" value="Unassembled WGS sequence"/>
</dbReference>
<feature type="signal peptide" evidence="1">
    <location>
        <begin position="1"/>
        <end position="18"/>
    </location>
</feature>
<dbReference type="AlphaFoldDB" id="A0AAP2E3G9"/>
<keyword evidence="1" id="KW-0732">Signal</keyword>
<feature type="chain" id="PRO_5043032927" evidence="1">
    <location>
        <begin position="19"/>
        <end position="415"/>
    </location>
</feature>
<dbReference type="RefSeq" id="WP_254086623.1">
    <property type="nucleotide sequence ID" value="NZ_JAHESE010000029.1"/>
</dbReference>
<sequence length="415" mass="45861">MKKLFMLMLVLTAAVLHAQDLKKDFPQSFAIKVTNPGVLGRGQVLVLVSPAQLKQAAPKFNFKAFVVIDGAKEISSQYNHAGADAGIAFVLDTLAPSASRTFTIRFHPTATIAHDYPKRTQAELSHKVDGAWQGREYMGGKFQPVTSLRVPPEHKDHSWFIRYEGPGWESDKVGYRFYLDQRNATDVFGKKTKNMVLQQVGLDGFESYHHLQPWGMDVMKVGKAVGLGSPAILANGQAVRIEKTDSVSCRISENGVVYSAIQTHYAGWQVEGKKYDVNADLSIHAGTRLSHLRLTFSQKPEQFCTGIVKDKAAPLVTKKGDDSHWGYMATFGKQSLNDDNLGLAVFFRPKDEAGFTADPYSHLVQLKPANTLVEYYFLAAWSGEPGGIQTEQQFYAYLNGVAAQLAEPIKVTIGM</sequence>
<name>A0AAP2E3G9_9BACT</name>
<evidence type="ECO:0000313" key="2">
    <source>
        <dbReference type="EMBL" id="MBT1711047.1"/>
    </source>
</evidence>
<comment type="caution">
    <text evidence="2">The sequence shown here is derived from an EMBL/GenBank/DDBJ whole genome shotgun (WGS) entry which is preliminary data.</text>
</comment>